<evidence type="ECO:0000313" key="4">
    <source>
        <dbReference type="Proteomes" id="UP000196531"/>
    </source>
</evidence>
<name>A0A1Y5FF73_9BACT</name>
<comment type="caution">
    <text evidence="3">The sequence shown here is derived from an EMBL/GenBank/DDBJ whole genome shotgun (WGS) entry which is preliminary data.</text>
</comment>
<comment type="similarity">
    <text evidence="1">Belongs to the SufE family.</text>
</comment>
<evidence type="ECO:0000259" key="2">
    <source>
        <dbReference type="Pfam" id="PF02657"/>
    </source>
</evidence>
<dbReference type="Proteomes" id="UP000196531">
    <property type="component" value="Unassembled WGS sequence"/>
</dbReference>
<dbReference type="SUPFAM" id="SSF82649">
    <property type="entry name" value="SufE/NifU"/>
    <property type="match status" value="1"/>
</dbReference>
<dbReference type="AlphaFoldDB" id="A0A1Y5FF73"/>
<organism evidence="3 4">
    <name type="scientific">Halobacteriovorax marinus</name>
    <dbReference type="NCBI Taxonomy" id="97084"/>
    <lineage>
        <taxon>Bacteria</taxon>
        <taxon>Pseudomonadati</taxon>
        <taxon>Bdellovibrionota</taxon>
        <taxon>Bacteriovoracia</taxon>
        <taxon>Bacteriovoracales</taxon>
        <taxon>Halobacteriovoraceae</taxon>
        <taxon>Halobacteriovorax</taxon>
    </lineage>
</organism>
<sequence>MNNIEHRVNSLIEEFAQFSDWEDRYKSIIDMGKDLPAFPEVHRLEENKVKGCQSQVWIVADLKDGRVHFDADSDASIVKGIIALLLNIYSGSTPEEILSTKPEFLEKIGLRQHLSMSRANGLSSMVKQISIYALAYQAKIKMGLA</sequence>
<gene>
    <name evidence="3" type="ORF">A9Q84_13075</name>
</gene>
<feature type="domain" description="Fe-S metabolism associated" evidence="2">
    <location>
        <begin position="12"/>
        <end position="130"/>
    </location>
</feature>
<dbReference type="InterPro" id="IPR003808">
    <property type="entry name" value="Fe-S_metab-assoc_dom"/>
</dbReference>
<dbReference type="PANTHER" id="PTHR43597:SF5">
    <property type="entry name" value="SUFE-LIKE PROTEIN 2, CHLOROPLASTIC"/>
    <property type="match status" value="1"/>
</dbReference>
<dbReference type="Pfam" id="PF02657">
    <property type="entry name" value="SufE"/>
    <property type="match status" value="1"/>
</dbReference>
<dbReference type="PANTHER" id="PTHR43597">
    <property type="entry name" value="SULFUR ACCEPTOR PROTEIN CSDE"/>
    <property type="match status" value="1"/>
</dbReference>
<dbReference type="EMBL" id="MAAO01000006">
    <property type="protein sequence ID" value="OUR97252.1"/>
    <property type="molecule type" value="Genomic_DNA"/>
</dbReference>
<reference evidence="4" key="1">
    <citation type="journal article" date="2017" name="Proc. Natl. Acad. Sci. U.S.A.">
        <title>Simulation of Deepwater Horizon oil plume reveals substrate specialization within a complex community of hydrocarbon-degraders.</title>
        <authorList>
            <person name="Hu P."/>
            <person name="Dubinsky E.A."/>
            <person name="Probst A.J."/>
            <person name="Wang J."/>
            <person name="Sieber C.M.K."/>
            <person name="Tom L.M."/>
            <person name="Gardinali P."/>
            <person name="Banfield J.F."/>
            <person name="Atlas R.M."/>
            <person name="Andersen G.L."/>
        </authorList>
    </citation>
    <scope>NUCLEOTIDE SEQUENCE [LARGE SCALE GENOMIC DNA]</scope>
</reference>
<dbReference type="Gene3D" id="3.90.1010.10">
    <property type="match status" value="1"/>
</dbReference>
<evidence type="ECO:0000256" key="1">
    <source>
        <dbReference type="ARBA" id="ARBA00010282"/>
    </source>
</evidence>
<proteinExistence type="inferred from homology"/>
<protein>
    <submittedName>
        <fullName evidence="3">Fe-S metabolism protein SufE</fullName>
    </submittedName>
</protein>
<accession>A0A1Y5FF73</accession>
<evidence type="ECO:0000313" key="3">
    <source>
        <dbReference type="EMBL" id="OUR97252.1"/>
    </source>
</evidence>